<evidence type="ECO:0000256" key="4">
    <source>
        <dbReference type="ARBA" id="ARBA00022692"/>
    </source>
</evidence>
<reference evidence="8 9" key="1">
    <citation type="submission" date="2016-10" db="EMBL/GenBank/DDBJ databases">
        <authorList>
            <person name="de Groot N.N."/>
        </authorList>
    </citation>
    <scope>NUCLEOTIDE SEQUENCE [LARGE SCALE GENOMIC DNA]</scope>
    <source>
        <strain evidence="8 9">DSM 16859</strain>
    </source>
</reference>
<evidence type="ECO:0000313" key="8">
    <source>
        <dbReference type="EMBL" id="SER82498.1"/>
    </source>
</evidence>
<dbReference type="EMBL" id="FOGZ01000012">
    <property type="protein sequence ID" value="SER82498.1"/>
    <property type="molecule type" value="Genomic_DNA"/>
</dbReference>
<name>A0A1H9SC50_9ACTN</name>
<dbReference type="Proteomes" id="UP000198815">
    <property type="component" value="Unassembled WGS sequence"/>
</dbReference>
<evidence type="ECO:0000256" key="7">
    <source>
        <dbReference type="SAM" id="Phobius"/>
    </source>
</evidence>
<keyword evidence="4 7" id="KW-0812">Transmembrane</keyword>
<organism evidence="8 9">
    <name type="scientific">Propionibacterium cyclohexanicum</name>
    <dbReference type="NCBI Taxonomy" id="64702"/>
    <lineage>
        <taxon>Bacteria</taxon>
        <taxon>Bacillati</taxon>
        <taxon>Actinomycetota</taxon>
        <taxon>Actinomycetes</taxon>
        <taxon>Propionibacteriales</taxon>
        <taxon>Propionibacteriaceae</taxon>
        <taxon>Propionibacterium</taxon>
    </lineage>
</organism>
<keyword evidence="6 7" id="KW-0472">Membrane</keyword>
<dbReference type="OrthoDB" id="4568405at2"/>
<feature type="transmembrane region" description="Helical" evidence="7">
    <location>
        <begin position="27"/>
        <end position="48"/>
    </location>
</feature>
<dbReference type="GO" id="GO:0005886">
    <property type="term" value="C:plasma membrane"/>
    <property type="evidence" value="ECO:0007669"/>
    <property type="project" value="UniProtKB-SubCell"/>
</dbReference>
<sequence>MGFLGYLLLGLIAGTIAKAIVKDQLGWLGTLVAGVIGAIVGGWLGGALTGTDVMDKFFSLQAWLFAILGSIIVLLVWGWITNRRSSRA</sequence>
<evidence type="ECO:0000256" key="2">
    <source>
        <dbReference type="ARBA" id="ARBA00011006"/>
    </source>
</evidence>
<evidence type="ECO:0000256" key="3">
    <source>
        <dbReference type="ARBA" id="ARBA00022475"/>
    </source>
</evidence>
<feature type="transmembrane region" description="Helical" evidence="7">
    <location>
        <begin position="60"/>
        <end position="80"/>
    </location>
</feature>
<evidence type="ECO:0000256" key="6">
    <source>
        <dbReference type="ARBA" id="ARBA00023136"/>
    </source>
</evidence>
<keyword evidence="5 7" id="KW-1133">Transmembrane helix</keyword>
<dbReference type="STRING" id="64702.SAMN05443377_11256"/>
<dbReference type="RefSeq" id="WP_091969570.1">
    <property type="nucleotide sequence ID" value="NZ_FOGZ01000012.1"/>
</dbReference>
<proteinExistence type="inferred from homology"/>
<keyword evidence="9" id="KW-1185">Reference proteome</keyword>
<comment type="similarity">
    <text evidence="2">Belongs to the UPF0410 family.</text>
</comment>
<gene>
    <name evidence="8" type="ORF">SAMN05443377_11256</name>
</gene>
<dbReference type="PANTHER" id="PTHR33884:SF3">
    <property type="entry name" value="UPF0410 PROTEIN YMGE"/>
    <property type="match status" value="1"/>
</dbReference>
<dbReference type="Pfam" id="PF04226">
    <property type="entry name" value="Transgly_assoc"/>
    <property type="match status" value="1"/>
</dbReference>
<keyword evidence="3" id="KW-1003">Cell membrane</keyword>
<evidence type="ECO:0000256" key="5">
    <source>
        <dbReference type="ARBA" id="ARBA00022989"/>
    </source>
</evidence>
<evidence type="ECO:0000256" key="1">
    <source>
        <dbReference type="ARBA" id="ARBA00004651"/>
    </source>
</evidence>
<dbReference type="InterPro" id="IPR007341">
    <property type="entry name" value="Transgly_assoc"/>
</dbReference>
<dbReference type="AlphaFoldDB" id="A0A1H9SC50"/>
<accession>A0A1H9SC50</accession>
<evidence type="ECO:0000313" key="9">
    <source>
        <dbReference type="Proteomes" id="UP000198815"/>
    </source>
</evidence>
<protein>
    <submittedName>
        <fullName evidence="8">Uncharacterized membrane protein YeaQ/YmgE, transglycosylase-associated protein family</fullName>
    </submittedName>
</protein>
<dbReference type="PANTHER" id="PTHR33884">
    <property type="entry name" value="UPF0410 PROTEIN YMGE"/>
    <property type="match status" value="1"/>
</dbReference>
<comment type="subcellular location">
    <subcellularLocation>
        <location evidence="1">Cell membrane</location>
        <topology evidence="1">Multi-pass membrane protein</topology>
    </subcellularLocation>
</comment>